<dbReference type="GO" id="GO:0005524">
    <property type="term" value="F:ATP binding"/>
    <property type="evidence" value="ECO:0007669"/>
    <property type="project" value="UniProtKB-KW"/>
</dbReference>
<dbReference type="Gene3D" id="2.40.50.140">
    <property type="entry name" value="Nucleic acid-binding proteins"/>
    <property type="match status" value="1"/>
</dbReference>
<organism evidence="5 6">
    <name type="scientific">Chitinophaga filiformis</name>
    <name type="common">Myxococcus filiformis</name>
    <name type="synonym">Flexibacter filiformis</name>
    <dbReference type="NCBI Taxonomy" id="104663"/>
    <lineage>
        <taxon>Bacteria</taxon>
        <taxon>Pseudomonadati</taxon>
        <taxon>Bacteroidota</taxon>
        <taxon>Chitinophagia</taxon>
        <taxon>Chitinophagales</taxon>
        <taxon>Chitinophagaceae</taxon>
        <taxon>Chitinophaga</taxon>
    </lineage>
</organism>
<dbReference type="InterPro" id="IPR027417">
    <property type="entry name" value="P-loop_NTPase"/>
</dbReference>
<dbReference type="PANTHER" id="PTHR42781:SF4">
    <property type="entry name" value="SPERMIDINE_PUTRESCINE IMPORT ATP-BINDING PROTEIN POTA"/>
    <property type="match status" value="1"/>
</dbReference>
<proteinExistence type="predicted"/>
<dbReference type="SUPFAM" id="SSF50331">
    <property type="entry name" value="MOP-like"/>
    <property type="match status" value="1"/>
</dbReference>
<evidence type="ECO:0000313" key="5">
    <source>
        <dbReference type="EMBL" id="SDG03538.1"/>
    </source>
</evidence>
<dbReference type="InterPro" id="IPR012340">
    <property type="entry name" value="NA-bd_OB-fold"/>
</dbReference>
<keyword evidence="1" id="KW-0813">Transport</keyword>
<dbReference type="GO" id="GO:0022857">
    <property type="term" value="F:transmembrane transporter activity"/>
    <property type="evidence" value="ECO:0007669"/>
    <property type="project" value="InterPro"/>
</dbReference>
<feature type="domain" description="ABC transporter" evidence="4">
    <location>
        <begin position="4"/>
        <end position="231"/>
    </location>
</feature>
<dbReference type="Pfam" id="PF08402">
    <property type="entry name" value="TOBE_2"/>
    <property type="match status" value="1"/>
</dbReference>
<dbReference type="PROSITE" id="PS00211">
    <property type="entry name" value="ABC_TRANSPORTER_1"/>
    <property type="match status" value="1"/>
</dbReference>
<dbReference type="RefSeq" id="WP_089832622.1">
    <property type="nucleotide sequence ID" value="NZ_FNBN01000003.1"/>
</dbReference>
<dbReference type="AlphaFoldDB" id="A0A1G7QYC9"/>
<dbReference type="Gene3D" id="3.40.50.300">
    <property type="entry name" value="P-loop containing nucleotide triphosphate hydrolases"/>
    <property type="match status" value="1"/>
</dbReference>
<dbReference type="InterPro" id="IPR017871">
    <property type="entry name" value="ABC_transporter-like_CS"/>
</dbReference>
<dbReference type="EMBL" id="FNBN01000003">
    <property type="protein sequence ID" value="SDG03538.1"/>
    <property type="molecule type" value="Genomic_DNA"/>
</dbReference>
<dbReference type="InterPro" id="IPR008995">
    <property type="entry name" value="Mo/tungstate-bd_C_term_dom"/>
</dbReference>
<protein>
    <submittedName>
        <fullName evidence="5">TOBE domain-containing protein</fullName>
    </submittedName>
</protein>
<dbReference type="OrthoDB" id="9802264at2"/>
<dbReference type="GO" id="GO:0016887">
    <property type="term" value="F:ATP hydrolysis activity"/>
    <property type="evidence" value="ECO:0007669"/>
    <property type="project" value="InterPro"/>
</dbReference>
<dbReference type="InterPro" id="IPR003439">
    <property type="entry name" value="ABC_transporter-like_ATP-bd"/>
</dbReference>
<dbReference type="Proteomes" id="UP000199045">
    <property type="component" value="Unassembled WGS sequence"/>
</dbReference>
<dbReference type="STRING" id="104663.SAMN04488121_103241"/>
<dbReference type="InterPro" id="IPR013611">
    <property type="entry name" value="Transp-assoc_OB_typ2"/>
</dbReference>
<name>A0A1G7QYC9_CHIFI</name>
<evidence type="ECO:0000256" key="3">
    <source>
        <dbReference type="ARBA" id="ARBA00022840"/>
    </source>
</evidence>
<evidence type="ECO:0000256" key="2">
    <source>
        <dbReference type="ARBA" id="ARBA00022741"/>
    </source>
</evidence>
<dbReference type="GO" id="GO:0043190">
    <property type="term" value="C:ATP-binding cassette (ABC) transporter complex"/>
    <property type="evidence" value="ECO:0007669"/>
    <property type="project" value="InterPro"/>
</dbReference>
<sequence>MNLLEVSGVRKQEGDQEVLKGVSFTQKEFQKIAIAGESGSGKSTLLKIIGGLTQADGGEVLFENVRVKGPLERLLPGQPGIAYLSQHYELRNHYRMEEILSYANTLSDEEAETLYEICHISHLMKRKNDQLSGGEKQRVALARLLTTAPRFLILDEPYSNLDPIHKNTLKKVIHEIGKRLDITCLLVSHDPLDTLSWADEIIVMKDGQILQQGPPQQVYSQPVNEYAAALFGAYNLIPPTSAKDFKGLPGISVNGKSLYIRPERFEITDKAEHTLKGTVKEVHFMGSIYEIAVQLPSSVVTVKTGNSHHRVGEEIYLSLSPDDVWYA</sequence>
<dbReference type="SUPFAM" id="SSF52540">
    <property type="entry name" value="P-loop containing nucleoside triphosphate hydrolases"/>
    <property type="match status" value="1"/>
</dbReference>
<evidence type="ECO:0000313" key="6">
    <source>
        <dbReference type="Proteomes" id="UP000199045"/>
    </source>
</evidence>
<dbReference type="PROSITE" id="PS50893">
    <property type="entry name" value="ABC_TRANSPORTER_2"/>
    <property type="match status" value="1"/>
</dbReference>
<dbReference type="InterPro" id="IPR050093">
    <property type="entry name" value="ABC_SmlMolc_Importer"/>
</dbReference>
<dbReference type="SMART" id="SM00382">
    <property type="entry name" value="AAA"/>
    <property type="match status" value="1"/>
</dbReference>
<dbReference type="PANTHER" id="PTHR42781">
    <property type="entry name" value="SPERMIDINE/PUTRESCINE IMPORT ATP-BINDING PROTEIN POTA"/>
    <property type="match status" value="1"/>
</dbReference>
<dbReference type="Pfam" id="PF00005">
    <property type="entry name" value="ABC_tran"/>
    <property type="match status" value="1"/>
</dbReference>
<accession>A0A1G7QYC9</accession>
<reference evidence="5 6" key="1">
    <citation type="submission" date="2016-10" db="EMBL/GenBank/DDBJ databases">
        <authorList>
            <person name="de Groot N.N."/>
        </authorList>
    </citation>
    <scope>NUCLEOTIDE SEQUENCE [LARGE SCALE GENOMIC DNA]</scope>
    <source>
        <strain evidence="5 6">DSM 527</strain>
    </source>
</reference>
<gene>
    <name evidence="5" type="ORF">SAMN04488121_103241</name>
</gene>
<evidence type="ECO:0000256" key="1">
    <source>
        <dbReference type="ARBA" id="ARBA00022448"/>
    </source>
</evidence>
<evidence type="ECO:0000259" key="4">
    <source>
        <dbReference type="PROSITE" id="PS50893"/>
    </source>
</evidence>
<dbReference type="InterPro" id="IPR003593">
    <property type="entry name" value="AAA+_ATPase"/>
</dbReference>
<keyword evidence="3" id="KW-0067">ATP-binding</keyword>
<keyword evidence="2" id="KW-0547">Nucleotide-binding</keyword>